<dbReference type="Pfam" id="PF00672">
    <property type="entry name" value="HAMP"/>
    <property type="match status" value="1"/>
</dbReference>
<dbReference type="CDD" id="cd00075">
    <property type="entry name" value="HATPase"/>
    <property type="match status" value="1"/>
</dbReference>
<evidence type="ECO:0000256" key="7">
    <source>
        <dbReference type="ARBA" id="ARBA00023012"/>
    </source>
</evidence>
<dbReference type="SUPFAM" id="SSF55874">
    <property type="entry name" value="ATPase domain of HSP90 chaperone/DNA topoisomerase II/histidine kinase"/>
    <property type="match status" value="1"/>
</dbReference>
<comment type="catalytic activity">
    <reaction evidence="1">
        <text>ATP + protein L-histidine = ADP + protein N-phospho-L-histidine.</text>
        <dbReference type="EC" id="2.7.13.3"/>
    </reaction>
</comment>
<feature type="region of interest" description="Disordered" evidence="8">
    <location>
        <begin position="1"/>
        <end position="20"/>
    </location>
</feature>
<accession>A0ABS4DB15</accession>
<dbReference type="SMART" id="SM00388">
    <property type="entry name" value="HisKA"/>
    <property type="match status" value="1"/>
</dbReference>
<keyword evidence="9" id="KW-1133">Transmembrane helix</keyword>
<dbReference type="SUPFAM" id="SSF47384">
    <property type="entry name" value="Homodimeric domain of signal transducing histidine kinase"/>
    <property type="match status" value="1"/>
</dbReference>
<name>A0ABS4DB15_9CHLR</name>
<keyword evidence="7" id="KW-0902">Two-component regulatory system</keyword>
<feature type="domain" description="HAMP" evidence="11">
    <location>
        <begin position="118"/>
        <end position="170"/>
    </location>
</feature>
<dbReference type="InterPro" id="IPR005467">
    <property type="entry name" value="His_kinase_dom"/>
</dbReference>
<evidence type="ECO:0000313" key="13">
    <source>
        <dbReference type="Proteomes" id="UP001193081"/>
    </source>
</evidence>
<dbReference type="CDD" id="cd00082">
    <property type="entry name" value="HisKA"/>
    <property type="match status" value="1"/>
</dbReference>
<dbReference type="InterPro" id="IPR050736">
    <property type="entry name" value="Sensor_HK_Regulatory"/>
</dbReference>
<dbReference type="SUPFAM" id="SSF158472">
    <property type="entry name" value="HAMP domain-like"/>
    <property type="match status" value="1"/>
</dbReference>
<evidence type="ECO:0000256" key="2">
    <source>
        <dbReference type="ARBA" id="ARBA00004370"/>
    </source>
</evidence>
<reference evidence="12 13" key="1">
    <citation type="submission" date="2021-03" db="EMBL/GenBank/DDBJ databases">
        <authorList>
            <person name="Grouzdev D.S."/>
        </authorList>
    </citation>
    <scope>NUCLEOTIDE SEQUENCE [LARGE SCALE GENOMIC DNA]</scope>
    <source>
        <strain evidence="12 13">M50-1</strain>
    </source>
</reference>
<dbReference type="SMART" id="SM00304">
    <property type="entry name" value="HAMP"/>
    <property type="match status" value="1"/>
</dbReference>
<dbReference type="Pfam" id="PF02518">
    <property type="entry name" value="HATPase_c"/>
    <property type="match status" value="1"/>
</dbReference>
<keyword evidence="13" id="KW-1185">Reference proteome</keyword>
<dbReference type="InterPro" id="IPR036097">
    <property type="entry name" value="HisK_dim/P_sf"/>
</dbReference>
<dbReference type="InterPro" id="IPR004358">
    <property type="entry name" value="Sig_transdc_His_kin-like_C"/>
</dbReference>
<feature type="domain" description="Histidine kinase" evidence="10">
    <location>
        <begin position="178"/>
        <end position="394"/>
    </location>
</feature>
<dbReference type="PRINTS" id="PR00344">
    <property type="entry name" value="BCTRLSENSOR"/>
</dbReference>
<keyword evidence="4" id="KW-0597">Phosphoprotein</keyword>
<feature type="region of interest" description="Disordered" evidence="8">
    <location>
        <begin position="396"/>
        <end position="417"/>
    </location>
</feature>
<dbReference type="EMBL" id="SIJK02000022">
    <property type="protein sequence ID" value="MBP1466643.1"/>
    <property type="molecule type" value="Genomic_DNA"/>
</dbReference>
<evidence type="ECO:0000256" key="1">
    <source>
        <dbReference type="ARBA" id="ARBA00000085"/>
    </source>
</evidence>
<dbReference type="Proteomes" id="UP001193081">
    <property type="component" value="Unassembled WGS sequence"/>
</dbReference>
<dbReference type="Pfam" id="PF00512">
    <property type="entry name" value="HisKA"/>
    <property type="match status" value="1"/>
</dbReference>
<evidence type="ECO:0000259" key="11">
    <source>
        <dbReference type="PROSITE" id="PS50885"/>
    </source>
</evidence>
<sequence length="417" mass="43695">MMPMMPMMASAESMSSRPPRGATPLLLPVPPEDVLSSTVTAGGVAIVPANPVQMMSADGQVLLTIPIQLRDETVGALVIDYASGEGRTFGFANLARGVGAAGLALAGILLGLAIFFSRRISTPLAQLNQAARALTAGDMQVRVEPGRVREVADLALSFNQLADALAAADQQRRQLTADVAHELRTPLSIIKGRLEGVQDGVYEPDQSQIAGLLGEVALLERLIEDLRLLALADAGQLALYPEPCAPAHLLHDTARSFARQAEEQAVALHVEAADALPEVLVDPQRISQVLGNLVGNALRHSPPGGQITLSAQVVADEGVAFAVSDTGHGIAPADLPHIFDRFYRVDRARSRSAGGAGLGLAIARRIIETHGGTINATSTLGHGTTMRFVLPLEPASDGTMDRALPHQGSADDQTLPA</sequence>
<evidence type="ECO:0000256" key="4">
    <source>
        <dbReference type="ARBA" id="ARBA00022553"/>
    </source>
</evidence>
<dbReference type="Gene3D" id="1.10.287.130">
    <property type="match status" value="1"/>
</dbReference>
<keyword evidence="5" id="KW-0808">Transferase</keyword>
<dbReference type="CDD" id="cd06225">
    <property type="entry name" value="HAMP"/>
    <property type="match status" value="1"/>
</dbReference>
<dbReference type="Gene3D" id="6.10.340.10">
    <property type="match status" value="1"/>
</dbReference>
<feature type="transmembrane region" description="Helical" evidence="9">
    <location>
        <begin position="94"/>
        <end position="116"/>
    </location>
</feature>
<dbReference type="GO" id="GO:0016301">
    <property type="term" value="F:kinase activity"/>
    <property type="evidence" value="ECO:0007669"/>
    <property type="project" value="UniProtKB-KW"/>
</dbReference>
<protein>
    <recommendedName>
        <fullName evidence="3">histidine kinase</fullName>
        <ecNumber evidence="3">2.7.13.3</ecNumber>
    </recommendedName>
</protein>
<evidence type="ECO:0000256" key="6">
    <source>
        <dbReference type="ARBA" id="ARBA00022777"/>
    </source>
</evidence>
<evidence type="ECO:0000256" key="9">
    <source>
        <dbReference type="SAM" id="Phobius"/>
    </source>
</evidence>
<keyword evidence="6 12" id="KW-0418">Kinase</keyword>
<dbReference type="InterPro" id="IPR003660">
    <property type="entry name" value="HAMP_dom"/>
</dbReference>
<dbReference type="PANTHER" id="PTHR43711">
    <property type="entry name" value="TWO-COMPONENT HISTIDINE KINASE"/>
    <property type="match status" value="1"/>
</dbReference>
<evidence type="ECO:0000256" key="8">
    <source>
        <dbReference type="SAM" id="MobiDB-lite"/>
    </source>
</evidence>
<dbReference type="InterPro" id="IPR003661">
    <property type="entry name" value="HisK_dim/P_dom"/>
</dbReference>
<dbReference type="InterPro" id="IPR036890">
    <property type="entry name" value="HATPase_C_sf"/>
</dbReference>
<dbReference type="InterPro" id="IPR003594">
    <property type="entry name" value="HATPase_dom"/>
</dbReference>
<dbReference type="PROSITE" id="PS50885">
    <property type="entry name" value="HAMP"/>
    <property type="match status" value="1"/>
</dbReference>
<dbReference type="EC" id="2.7.13.3" evidence="3"/>
<dbReference type="SMART" id="SM00387">
    <property type="entry name" value="HATPase_c"/>
    <property type="match status" value="1"/>
</dbReference>
<evidence type="ECO:0000259" key="10">
    <source>
        <dbReference type="PROSITE" id="PS50109"/>
    </source>
</evidence>
<evidence type="ECO:0000313" key="12">
    <source>
        <dbReference type="EMBL" id="MBP1466643.1"/>
    </source>
</evidence>
<gene>
    <name evidence="12" type="ORF">EYB53_013085</name>
</gene>
<evidence type="ECO:0000256" key="3">
    <source>
        <dbReference type="ARBA" id="ARBA00012438"/>
    </source>
</evidence>
<keyword evidence="9" id="KW-0472">Membrane</keyword>
<dbReference type="PANTHER" id="PTHR43711:SF1">
    <property type="entry name" value="HISTIDINE KINASE 1"/>
    <property type="match status" value="1"/>
</dbReference>
<evidence type="ECO:0000256" key="5">
    <source>
        <dbReference type="ARBA" id="ARBA00022679"/>
    </source>
</evidence>
<proteinExistence type="predicted"/>
<dbReference type="PROSITE" id="PS50109">
    <property type="entry name" value="HIS_KIN"/>
    <property type="match status" value="1"/>
</dbReference>
<keyword evidence="9" id="KW-0812">Transmembrane</keyword>
<comment type="subcellular location">
    <subcellularLocation>
        <location evidence="2">Membrane</location>
    </subcellularLocation>
</comment>
<comment type="caution">
    <text evidence="12">The sequence shown here is derived from an EMBL/GenBank/DDBJ whole genome shotgun (WGS) entry which is preliminary data.</text>
</comment>
<dbReference type="Gene3D" id="3.30.565.10">
    <property type="entry name" value="Histidine kinase-like ATPase, C-terminal domain"/>
    <property type="match status" value="1"/>
</dbReference>
<organism evidence="12 13">
    <name type="scientific">Candidatus Chloroploca mongolica</name>
    <dbReference type="NCBI Taxonomy" id="2528176"/>
    <lineage>
        <taxon>Bacteria</taxon>
        <taxon>Bacillati</taxon>
        <taxon>Chloroflexota</taxon>
        <taxon>Chloroflexia</taxon>
        <taxon>Chloroflexales</taxon>
        <taxon>Chloroflexineae</taxon>
        <taxon>Oscillochloridaceae</taxon>
        <taxon>Candidatus Chloroploca</taxon>
    </lineage>
</organism>